<gene>
    <name evidence="2" type="ORF">HMPREF1541_06947</name>
</gene>
<feature type="compositionally biased region" description="Basic and acidic residues" evidence="1">
    <location>
        <begin position="569"/>
        <end position="579"/>
    </location>
</feature>
<feature type="region of interest" description="Disordered" evidence="1">
    <location>
        <begin position="423"/>
        <end position="443"/>
    </location>
</feature>
<dbReference type="Proteomes" id="UP000030752">
    <property type="component" value="Unassembled WGS sequence"/>
</dbReference>
<accession>W2RRI4</accession>
<dbReference type="InParanoid" id="W2RRI4"/>
<protein>
    <submittedName>
        <fullName evidence="2">Uncharacterized protein</fullName>
    </submittedName>
</protein>
<evidence type="ECO:0000313" key="3">
    <source>
        <dbReference type="Proteomes" id="UP000030752"/>
    </source>
</evidence>
<dbReference type="HOGENOM" id="CLU_470915_0_0_1"/>
<feature type="compositionally biased region" description="Acidic residues" evidence="1">
    <location>
        <begin position="551"/>
        <end position="568"/>
    </location>
</feature>
<organism evidence="2 3">
    <name type="scientific">Cyphellophora europaea (strain CBS 101466)</name>
    <name type="common">Phialophora europaea</name>
    <dbReference type="NCBI Taxonomy" id="1220924"/>
    <lineage>
        <taxon>Eukaryota</taxon>
        <taxon>Fungi</taxon>
        <taxon>Dikarya</taxon>
        <taxon>Ascomycota</taxon>
        <taxon>Pezizomycotina</taxon>
        <taxon>Eurotiomycetes</taxon>
        <taxon>Chaetothyriomycetidae</taxon>
        <taxon>Chaetothyriales</taxon>
        <taxon>Cyphellophoraceae</taxon>
        <taxon>Cyphellophora</taxon>
    </lineage>
</organism>
<sequence length="579" mass="63960">MTQPQDETYQPKMFPGVASGSRTYWSPEMLQKLFEVAEKNKGPDLTSDKLATMAEVAIMEIPEPQRNVLPHKVIRKKIGDLPYLIGGARAFLREGPATIDFAKLHPDVLSKDGSRIWEAESKARTSKPKRKFTSADMEISGQFQSQQPSQRTNLAPVNETSVRTKKLKTTMKEYSMQLIMRPAPPEDVIRAGMQDLFDQVDRTVNNRLVEGGLSGDERIMKFPRINSPAWQGVLETITGGAGLDLEPHLVIIEGMMKMAPLTREILMRAVIAAAVSRWALIPVPMPVPQQGEEPHTTFLFRVHEELKKMDGLGAAVVMESATRKYLKEDATPLIPRKAELMGDDVEELLVPLMLPAYGESSSKIRQLSTAATFDGTRLPTMRLPQWEVDWKQELRGIFESALKLRILMEREAPGGQYTFDFPKPGASFPTTEESTSSPLTPEPPIEYTMIGLLPSIEGRFQNELGGPHSEPRLLSKAVVFSFRPSLPPMAMANAVSHKEVTLSLSTGGLNPAANTAPSTQLFSHVAISSAPTQVDDSEQDEGEDQSKDQGEDQGEEEDEVSAGNDDDDVGRGDNEINRG</sequence>
<keyword evidence="3" id="KW-1185">Reference proteome</keyword>
<dbReference type="RefSeq" id="XP_008719494.1">
    <property type="nucleotide sequence ID" value="XM_008721272.1"/>
</dbReference>
<name>W2RRI4_CYPE1</name>
<evidence type="ECO:0000256" key="1">
    <source>
        <dbReference type="SAM" id="MobiDB-lite"/>
    </source>
</evidence>
<feature type="compositionally biased region" description="Low complexity" evidence="1">
    <location>
        <begin position="427"/>
        <end position="439"/>
    </location>
</feature>
<feature type="region of interest" description="Disordered" evidence="1">
    <location>
        <begin position="530"/>
        <end position="579"/>
    </location>
</feature>
<reference evidence="2 3" key="1">
    <citation type="submission" date="2013-03" db="EMBL/GenBank/DDBJ databases">
        <title>The Genome Sequence of Phialophora europaea CBS 101466.</title>
        <authorList>
            <consortium name="The Broad Institute Genomics Platform"/>
            <person name="Cuomo C."/>
            <person name="de Hoog S."/>
            <person name="Gorbushina A."/>
            <person name="Walker B."/>
            <person name="Young S.K."/>
            <person name="Zeng Q."/>
            <person name="Gargeya S."/>
            <person name="Fitzgerald M."/>
            <person name="Haas B."/>
            <person name="Abouelleil A."/>
            <person name="Allen A.W."/>
            <person name="Alvarado L."/>
            <person name="Arachchi H.M."/>
            <person name="Berlin A.M."/>
            <person name="Chapman S.B."/>
            <person name="Gainer-Dewar J."/>
            <person name="Goldberg J."/>
            <person name="Griggs A."/>
            <person name="Gujja S."/>
            <person name="Hansen M."/>
            <person name="Howarth C."/>
            <person name="Imamovic A."/>
            <person name="Ireland A."/>
            <person name="Larimer J."/>
            <person name="McCowan C."/>
            <person name="Murphy C."/>
            <person name="Pearson M."/>
            <person name="Poon T.W."/>
            <person name="Priest M."/>
            <person name="Roberts A."/>
            <person name="Saif S."/>
            <person name="Shea T."/>
            <person name="Sisk P."/>
            <person name="Sykes S."/>
            <person name="Wortman J."/>
            <person name="Nusbaum C."/>
            <person name="Birren B."/>
        </authorList>
    </citation>
    <scope>NUCLEOTIDE SEQUENCE [LARGE SCALE GENOMIC DNA]</scope>
    <source>
        <strain evidence="2 3">CBS 101466</strain>
    </source>
</reference>
<dbReference type="GeneID" id="19974286"/>
<proteinExistence type="predicted"/>
<evidence type="ECO:0000313" key="2">
    <source>
        <dbReference type="EMBL" id="ETN38905.1"/>
    </source>
</evidence>
<dbReference type="AlphaFoldDB" id="W2RRI4"/>
<dbReference type="EMBL" id="KB822722">
    <property type="protein sequence ID" value="ETN38905.1"/>
    <property type="molecule type" value="Genomic_DNA"/>
</dbReference>
<dbReference type="VEuPathDB" id="FungiDB:HMPREF1541_06947"/>